<protein>
    <recommendedName>
        <fullName evidence="6">Acetate kinase</fullName>
        <ecNumber evidence="6">2.7.2.1</ecNumber>
    </recommendedName>
    <alternativeName>
        <fullName evidence="6">Acetokinase</fullName>
    </alternativeName>
</protein>
<dbReference type="PANTHER" id="PTHR21060:SF15">
    <property type="entry name" value="ACETATE KINASE-RELATED"/>
    <property type="match status" value="1"/>
</dbReference>
<keyword evidence="6" id="KW-0479">Metal-binding</keyword>
<evidence type="ECO:0000256" key="7">
    <source>
        <dbReference type="RuleBase" id="RU003835"/>
    </source>
</evidence>
<comment type="pathway">
    <text evidence="6">Metabolic intermediate biosynthesis; acetyl-CoA biosynthesis; acetyl-CoA from acetate: step 1/2.</text>
</comment>
<keyword evidence="3 6" id="KW-0547">Nucleotide-binding</keyword>
<organism evidence="8 9">
    <name type="scientific">Megasphaera micronuciformis F0359</name>
    <dbReference type="NCBI Taxonomy" id="706434"/>
    <lineage>
        <taxon>Bacteria</taxon>
        <taxon>Bacillati</taxon>
        <taxon>Bacillota</taxon>
        <taxon>Negativicutes</taxon>
        <taxon>Veillonellales</taxon>
        <taxon>Veillonellaceae</taxon>
        <taxon>Megasphaera</taxon>
    </lineage>
</organism>
<feature type="active site" description="Proton donor/acceptor" evidence="6">
    <location>
        <position position="153"/>
    </location>
</feature>
<keyword evidence="2 6" id="KW-0808">Transferase</keyword>
<evidence type="ECO:0000256" key="4">
    <source>
        <dbReference type="ARBA" id="ARBA00022777"/>
    </source>
</evidence>
<dbReference type="STRING" id="706434.HMPREF9429_01571"/>
<dbReference type="Pfam" id="PF00871">
    <property type="entry name" value="Acetate_kinase"/>
    <property type="match status" value="1"/>
</dbReference>
<dbReference type="InterPro" id="IPR043129">
    <property type="entry name" value="ATPase_NBD"/>
</dbReference>
<evidence type="ECO:0000256" key="5">
    <source>
        <dbReference type="ARBA" id="ARBA00022840"/>
    </source>
</evidence>
<dbReference type="Gene3D" id="3.30.420.40">
    <property type="match status" value="2"/>
</dbReference>
<dbReference type="PANTHER" id="PTHR21060">
    <property type="entry name" value="ACETATE KINASE"/>
    <property type="match status" value="1"/>
</dbReference>
<comment type="caution">
    <text evidence="8">The sequence shown here is derived from an EMBL/GenBank/DDBJ whole genome shotgun (WGS) entry which is preliminary data.</text>
</comment>
<dbReference type="HAMAP" id="MF_00020">
    <property type="entry name" value="Acetate_kinase"/>
    <property type="match status" value="1"/>
</dbReference>
<dbReference type="GO" id="GO:0008776">
    <property type="term" value="F:acetate kinase activity"/>
    <property type="evidence" value="ECO:0007669"/>
    <property type="project" value="UniProtKB-UniRule"/>
</dbReference>
<keyword evidence="9" id="KW-1185">Reference proteome</keyword>
<evidence type="ECO:0000313" key="8">
    <source>
        <dbReference type="EMBL" id="EFQ03628.1"/>
    </source>
</evidence>
<dbReference type="PROSITE" id="PS01076">
    <property type="entry name" value="ACETATE_KINASE_2"/>
    <property type="match status" value="1"/>
</dbReference>
<evidence type="ECO:0000256" key="2">
    <source>
        <dbReference type="ARBA" id="ARBA00022679"/>
    </source>
</evidence>
<dbReference type="HOGENOM" id="CLU_020352_0_1_9"/>
<gene>
    <name evidence="6 8" type="primary">ackA</name>
    <name evidence="8" type="ORF">HMPREF9429_01571</name>
</gene>
<dbReference type="Proteomes" id="UP000003195">
    <property type="component" value="Unassembled WGS sequence"/>
</dbReference>
<feature type="binding site" evidence="6">
    <location>
        <position position="96"/>
    </location>
    <ligand>
        <name>substrate</name>
    </ligand>
</feature>
<evidence type="ECO:0000313" key="9">
    <source>
        <dbReference type="Proteomes" id="UP000003195"/>
    </source>
</evidence>
<dbReference type="PRINTS" id="PR00471">
    <property type="entry name" value="ACETATEKNASE"/>
</dbReference>
<comment type="cofactor">
    <cofactor evidence="6">
        <name>Mg(2+)</name>
        <dbReference type="ChEBI" id="CHEBI:18420"/>
    </cofactor>
    <cofactor evidence="6">
        <name>Mn(2+)</name>
        <dbReference type="ChEBI" id="CHEBI:29035"/>
    </cofactor>
    <text evidence="6">Mg(2+). Can also accept Mn(2+).</text>
</comment>
<accession>E2ZDR6</accession>
<feature type="binding site" evidence="6">
    <location>
        <begin position="213"/>
        <end position="217"/>
    </location>
    <ligand>
        <name>ATP</name>
        <dbReference type="ChEBI" id="CHEBI:30616"/>
    </ligand>
</feature>
<keyword evidence="5 6" id="KW-0067">ATP-binding</keyword>
<dbReference type="SUPFAM" id="SSF53067">
    <property type="entry name" value="Actin-like ATPase domain"/>
    <property type="match status" value="2"/>
</dbReference>
<dbReference type="eggNOG" id="COG0282">
    <property type="taxonomic scope" value="Bacteria"/>
</dbReference>
<dbReference type="InterPro" id="IPR023865">
    <property type="entry name" value="Aliphatic_acid_kinase_CS"/>
</dbReference>
<dbReference type="GO" id="GO:0006085">
    <property type="term" value="P:acetyl-CoA biosynthetic process"/>
    <property type="evidence" value="ECO:0007669"/>
    <property type="project" value="UniProtKB-UniRule"/>
</dbReference>
<name>E2ZDR6_9FIRM</name>
<feature type="binding site" evidence="6">
    <location>
        <begin position="288"/>
        <end position="290"/>
    </location>
    <ligand>
        <name>ATP</name>
        <dbReference type="ChEBI" id="CHEBI:30616"/>
    </ligand>
</feature>
<dbReference type="PROSITE" id="PS01075">
    <property type="entry name" value="ACETATE_KINASE_1"/>
    <property type="match status" value="1"/>
</dbReference>
<evidence type="ECO:0000256" key="1">
    <source>
        <dbReference type="ARBA" id="ARBA00008748"/>
    </source>
</evidence>
<dbReference type="EMBL" id="AECS01000039">
    <property type="protein sequence ID" value="EFQ03628.1"/>
    <property type="molecule type" value="Genomic_DNA"/>
</dbReference>
<feature type="site" description="Transition state stabilizer" evidence="6">
    <location>
        <position position="246"/>
    </location>
</feature>
<keyword evidence="4 6" id="KW-0418">Kinase</keyword>
<dbReference type="EC" id="2.7.2.1" evidence="6"/>
<dbReference type="InterPro" id="IPR004372">
    <property type="entry name" value="Ac/propionate_kinase"/>
</dbReference>
<feature type="binding site" evidence="6">
    <location>
        <position position="20"/>
    </location>
    <ligand>
        <name>ATP</name>
        <dbReference type="ChEBI" id="CHEBI:30616"/>
    </ligand>
</feature>
<dbReference type="PIRSF" id="PIRSF000722">
    <property type="entry name" value="Acetate_prop_kin"/>
    <property type="match status" value="1"/>
</dbReference>
<comment type="subcellular location">
    <subcellularLocation>
        <location evidence="6">Cytoplasm</location>
    </subcellularLocation>
</comment>
<feature type="binding site" evidence="6">
    <location>
        <position position="389"/>
    </location>
    <ligand>
        <name>Mg(2+)</name>
        <dbReference type="ChEBI" id="CHEBI:18420"/>
    </ligand>
</feature>
<reference evidence="8 9" key="1">
    <citation type="submission" date="2010-08" db="EMBL/GenBank/DDBJ databases">
        <authorList>
            <person name="Weinstock G."/>
            <person name="Sodergren E."/>
            <person name="Clifton S."/>
            <person name="Fulton L."/>
            <person name="Fulton B."/>
            <person name="Courtney L."/>
            <person name="Fronick C."/>
            <person name="Harrison M."/>
            <person name="Strong C."/>
            <person name="Farmer C."/>
            <person name="Delahaunty K."/>
            <person name="Markovic C."/>
            <person name="Hall O."/>
            <person name="Minx P."/>
            <person name="Tomlinson C."/>
            <person name="Mitreva M."/>
            <person name="Hou S."/>
            <person name="Chen J."/>
            <person name="Wollam A."/>
            <person name="Pepin K.H."/>
            <person name="Johnson M."/>
            <person name="Bhonagiri V."/>
            <person name="Zhang X."/>
            <person name="Suruliraj S."/>
            <person name="Warren W."/>
            <person name="Chinwalla A."/>
            <person name="Mardis E.R."/>
            <person name="Wilson R.K."/>
        </authorList>
    </citation>
    <scope>NUCLEOTIDE SEQUENCE [LARGE SCALE GENOMIC DNA]</scope>
    <source>
        <strain evidence="8 9">F0359</strain>
    </source>
</reference>
<dbReference type="GO" id="GO:0005524">
    <property type="term" value="F:ATP binding"/>
    <property type="evidence" value="ECO:0007669"/>
    <property type="project" value="UniProtKB-KW"/>
</dbReference>
<feature type="binding site" evidence="6">
    <location>
        <position position="13"/>
    </location>
    <ligand>
        <name>Mg(2+)</name>
        <dbReference type="ChEBI" id="CHEBI:18420"/>
    </ligand>
</feature>
<comment type="function">
    <text evidence="6">Catalyzes the formation of acetyl phosphate from acetate and ATP. Can also catalyze the reverse reaction.</text>
</comment>
<proteinExistence type="inferred from homology"/>
<dbReference type="UniPathway" id="UPA00340">
    <property type="reaction ID" value="UER00458"/>
</dbReference>
<keyword evidence="6" id="KW-0963">Cytoplasm</keyword>
<dbReference type="GO" id="GO:0000287">
    <property type="term" value="F:magnesium ion binding"/>
    <property type="evidence" value="ECO:0007669"/>
    <property type="project" value="UniProtKB-UniRule"/>
</dbReference>
<evidence type="ECO:0000256" key="6">
    <source>
        <dbReference type="HAMAP-Rule" id="MF_00020"/>
    </source>
</evidence>
<sequence>MKEGTFMIVLVVNCGSSSLKYQLVNMDNEEVMAKGLVEKITLPDAQLTHKWGDQKKEVVQPIPDHKVAVKLVLDILTDPEVGVIKSMDEIDAVGHRVVHGGEEFAASTLITDEVMKALEKCSAFAPLHNPPNIVGIKACEAIMPNVPQVAVFDTSFHQTMPAKAYMYGLPYEYYENDGIRRYGFHGTSHRYVADRIAEVMGKKKEDLRIINCHLGNGSSLAAIQNGKCVDTTMGFTPLAGMLMGPRCGDIDPAIVVTLMDKHGFTTKEMDTIMNKKSGVLGISGVSSDFRDLGEAAAAGNKRAQLALDMFHYQVRKLIGALAAAMGGVDVITFTAGVGENGIEDRAAICNGLEYLGAVLDEERNNVRGKDTCISTDDSTCALYVIPTNEEIMIARDTKDIVSAR</sequence>
<comment type="subunit">
    <text evidence="6">Homodimer.</text>
</comment>
<dbReference type="NCBIfam" id="TIGR00016">
    <property type="entry name" value="ackA"/>
    <property type="match status" value="1"/>
</dbReference>
<comment type="similarity">
    <text evidence="1 6 7">Belongs to the acetokinase family.</text>
</comment>
<dbReference type="GO" id="GO:0006083">
    <property type="term" value="P:acetate metabolic process"/>
    <property type="evidence" value="ECO:0007669"/>
    <property type="project" value="TreeGrafter"/>
</dbReference>
<dbReference type="GO" id="GO:0005737">
    <property type="term" value="C:cytoplasm"/>
    <property type="evidence" value="ECO:0007669"/>
    <property type="project" value="UniProtKB-SubCell"/>
</dbReference>
<feature type="binding site" evidence="6">
    <location>
        <begin position="336"/>
        <end position="340"/>
    </location>
    <ligand>
        <name>ATP</name>
        <dbReference type="ChEBI" id="CHEBI:30616"/>
    </ligand>
</feature>
<keyword evidence="6" id="KW-0460">Magnesium</keyword>
<feature type="site" description="Transition state stabilizer" evidence="6">
    <location>
        <position position="185"/>
    </location>
</feature>
<dbReference type="AlphaFoldDB" id="E2ZDR6"/>
<dbReference type="InterPro" id="IPR000890">
    <property type="entry name" value="Aliphatic_acid_kin_short-chain"/>
</dbReference>
<dbReference type="CDD" id="cd24010">
    <property type="entry name" value="ASKHA_NBD_AcK_PK"/>
    <property type="match status" value="1"/>
</dbReference>
<evidence type="ECO:0000256" key="3">
    <source>
        <dbReference type="ARBA" id="ARBA00022741"/>
    </source>
</evidence>
<comment type="catalytic activity">
    <reaction evidence="6">
        <text>acetate + ATP = acetyl phosphate + ADP</text>
        <dbReference type="Rhea" id="RHEA:11352"/>
        <dbReference type="ChEBI" id="CHEBI:22191"/>
        <dbReference type="ChEBI" id="CHEBI:30089"/>
        <dbReference type="ChEBI" id="CHEBI:30616"/>
        <dbReference type="ChEBI" id="CHEBI:456216"/>
        <dbReference type="EC" id="2.7.2.1"/>
    </reaction>
</comment>